<comment type="caution">
    <text evidence="12">The sequence shown here is derived from an EMBL/GenBank/DDBJ whole genome shotgun (WGS) entry which is preliminary data.</text>
</comment>
<dbReference type="InterPro" id="IPR000462">
    <property type="entry name" value="CDP-OH_P_trans"/>
</dbReference>
<dbReference type="EMBL" id="AFRT01000534">
    <property type="protein sequence ID" value="ELU43499.1"/>
    <property type="molecule type" value="Genomic_DNA"/>
</dbReference>
<organism evidence="12 13">
    <name type="scientific">Thanatephorus cucumeris (strain AG1-IA)</name>
    <name type="common">Rice sheath blight fungus</name>
    <name type="synonym">Rhizoctonia solani</name>
    <dbReference type="NCBI Taxonomy" id="983506"/>
    <lineage>
        <taxon>Eukaryota</taxon>
        <taxon>Fungi</taxon>
        <taxon>Dikarya</taxon>
        <taxon>Basidiomycota</taxon>
        <taxon>Agaricomycotina</taxon>
        <taxon>Agaricomycetes</taxon>
        <taxon>Cantharellales</taxon>
        <taxon>Ceratobasidiaceae</taxon>
        <taxon>Rhizoctonia</taxon>
        <taxon>Rhizoctonia solani AG-1</taxon>
    </lineage>
</organism>
<sequence>MTVPIDSSPRIPTMNLTSTAPVISKSGSDIQTQDGTIHVRPYRQANSKQLRAVITFTPRSSAFEASGSDPFRGFYSLFWISMVLLLLRTYVNNFFQNGYPLSMVFATLFTRDAKTLAISDAVLVSSTFICVPFVKALQKGHIRYYYTGQTILHVYQVITLALAIQWTFNREWPWVCIVLSSFGPDVLTTYLDQLRKSTESVGGYEVALAEAKEAAPQSPGTQTVTPIGTPLSDKEAILDQVKLRQRLNSAEQVKKDNTIAPPKTSSYLPMGDTPEIPPHPLVHHPSSNIAVLAQSLTEMDLELTSTGKNRVQFPNNISYANFLDFQMVPTVGHFPNSRTVATFGTFTLLYTITEHYIIPLTPTSDQSFARSMLDLALPFMCICNGFAELSCSYVPKMFLIGFTRWNSTSFDEYARKWNKPVHAFLLRHVYQASLSSKRVSKLSATFFTFLLSAVFHELVMAVVTKKIRMYLFGLQMLRPTYASARFTGRRAIQPAPILRALHSPTSFLATTLFRSKARLFSTNQCLQIPTHSQLPTPKDGGTKEDKPTIHENIYTIPNALTVSRIIACPVLGWAILEGKYGFATGLLLYAGITDWIDGYLARKWNMRTVIGTILDPAADKTLMTTLTVTLAMKGLLPGLGTPLLSASSPNIVHSSIGGDHPWARCATEYISILLPLHITTSSSKQILNNPSNIPSAEVRPTQISKYNTFLQLSLMGATTIAPIIPLDLSMQLSALQLTVAATTIWSGLSYVFSKDAVKILSQHRPPKP</sequence>
<gene>
    <name evidence="12" type="ORF">AG1IA_02480</name>
</gene>
<dbReference type="PROSITE" id="PS00379">
    <property type="entry name" value="CDP_ALCOHOL_P_TRANSF"/>
    <property type="match status" value="1"/>
</dbReference>
<evidence type="ECO:0000256" key="4">
    <source>
        <dbReference type="ARBA" id="ARBA00022692"/>
    </source>
</evidence>
<keyword evidence="4 11" id="KW-0812">Transmembrane</keyword>
<evidence type="ECO:0000256" key="7">
    <source>
        <dbReference type="ARBA" id="ARBA00023136"/>
    </source>
</evidence>
<dbReference type="InterPro" id="IPR043130">
    <property type="entry name" value="CDP-OH_PTrfase_TM_dom"/>
</dbReference>
<comment type="subcellular location">
    <subcellularLocation>
        <location evidence="1">Endoplasmic reticulum membrane</location>
        <topology evidence="1">Multi-pass membrane protein</topology>
    </subcellularLocation>
</comment>
<reference evidence="12 13" key="1">
    <citation type="journal article" date="2013" name="Nat. Commun.">
        <title>The evolution and pathogenic mechanisms of the rice sheath blight pathogen.</title>
        <authorList>
            <person name="Zheng A."/>
            <person name="Lin R."/>
            <person name="Xu L."/>
            <person name="Qin P."/>
            <person name="Tang C."/>
            <person name="Ai P."/>
            <person name="Zhang D."/>
            <person name="Liu Y."/>
            <person name="Sun Z."/>
            <person name="Feng H."/>
            <person name="Wang Y."/>
            <person name="Chen Y."/>
            <person name="Liang X."/>
            <person name="Fu R."/>
            <person name="Li Q."/>
            <person name="Zhang J."/>
            <person name="Yu X."/>
            <person name="Xie Z."/>
            <person name="Ding L."/>
            <person name="Guan P."/>
            <person name="Tang J."/>
            <person name="Liang Y."/>
            <person name="Wang S."/>
            <person name="Deng Q."/>
            <person name="Li S."/>
            <person name="Zhu J."/>
            <person name="Wang L."/>
            <person name="Liu H."/>
            <person name="Li P."/>
        </authorList>
    </citation>
    <scope>NUCLEOTIDE SEQUENCE [LARGE SCALE GENOMIC DNA]</scope>
    <source>
        <strain evidence="13">AG-1 IA</strain>
    </source>
</reference>
<keyword evidence="7 11" id="KW-0472">Membrane</keyword>
<dbReference type="InterPro" id="IPR014371">
    <property type="entry name" value="Oat_ACAT_DAG_ARE"/>
</dbReference>
<evidence type="ECO:0000256" key="9">
    <source>
        <dbReference type="ARBA" id="ARBA00023568"/>
    </source>
</evidence>
<dbReference type="Gene3D" id="1.20.120.1760">
    <property type="match status" value="1"/>
</dbReference>
<dbReference type="InterPro" id="IPR048254">
    <property type="entry name" value="CDP_ALCOHOL_P_TRANSF_CS"/>
</dbReference>
<evidence type="ECO:0000256" key="10">
    <source>
        <dbReference type="RuleBase" id="RU003750"/>
    </source>
</evidence>
<dbReference type="GO" id="GO:0005789">
    <property type="term" value="C:endoplasmic reticulum membrane"/>
    <property type="evidence" value="ECO:0007669"/>
    <property type="project" value="UniProtKB-SubCell"/>
</dbReference>
<accession>L8X4E3</accession>
<evidence type="ECO:0000256" key="1">
    <source>
        <dbReference type="ARBA" id="ARBA00004477"/>
    </source>
</evidence>
<dbReference type="Pfam" id="PF01066">
    <property type="entry name" value="CDP-OH_P_transf"/>
    <property type="match status" value="1"/>
</dbReference>
<dbReference type="PANTHER" id="PTHR10408:SF9">
    <property type="entry name" value="STEROL O-ACYLTRANSFERASE 2-RELATED"/>
    <property type="match status" value="1"/>
</dbReference>
<dbReference type="Proteomes" id="UP000011668">
    <property type="component" value="Unassembled WGS sequence"/>
</dbReference>
<dbReference type="GO" id="GO:0034737">
    <property type="term" value="F:ergosterol O-acyltransferase activity"/>
    <property type="evidence" value="ECO:0007669"/>
    <property type="project" value="TreeGrafter"/>
</dbReference>
<dbReference type="STRING" id="983506.L8X4E3"/>
<dbReference type="Pfam" id="PF03062">
    <property type="entry name" value="MBOAT"/>
    <property type="match status" value="1"/>
</dbReference>
<evidence type="ECO:0000256" key="8">
    <source>
        <dbReference type="ARBA" id="ARBA00023315"/>
    </source>
</evidence>
<dbReference type="InterPro" id="IPR004299">
    <property type="entry name" value="MBOAT_fam"/>
</dbReference>
<evidence type="ECO:0000256" key="2">
    <source>
        <dbReference type="ARBA" id="ARBA00009010"/>
    </source>
</evidence>
<dbReference type="GO" id="GO:0008654">
    <property type="term" value="P:phospholipid biosynthetic process"/>
    <property type="evidence" value="ECO:0007669"/>
    <property type="project" value="InterPro"/>
</dbReference>
<comment type="similarity">
    <text evidence="2">Belongs to the membrane-bound acyltransferase family. Sterol o-acyltransferase subfamily.</text>
</comment>
<feature type="transmembrane region" description="Helical" evidence="11">
    <location>
        <begin position="115"/>
        <end position="134"/>
    </location>
</feature>
<comment type="similarity">
    <text evidence="10">Belongs to the CDP-alcohol phosphatidyltransferase class-I family.</text>
</comment>
<keyword evidence="13" id="KW-1185">Reference proteome</keyword>
<comment type="function">
    <text evidence="9">Sterol O-acyltransferase that catalyzes the formation of stery esters.</text>
</comment>
<protein>
    <submittedName>
        <fullName evidence="12">Sterol O-acyltransferase</fullName>
    </submittedName>
</protein>
<evidence type="ECO:0000256" key="5">
    <source>
        <dbReference type="ARBA" id="ARBA00022824"/>
    </source>
</evidence>
<evidence type="ECO:0000313" key="12">
    <source>
        <dbReference type="EMBL" id="ELU43499.1"/>
    </source>
</evidence>
<keyword evidence="6 11" id="KW-1133">Transmembrane helix</keyword>
<name>L8X4E3_THACA</name>
<evidence type="ECO:0000313" key="13">
    <source>
        <dbReference type="Proteomes" id="UP000011668"/>
    </source>
</evidence>
<dbReference type="PANTHER" id="PTHR10408">
    <property type="entry name" value="STEROL O-ACYLTRANSFERASE"/>
    <property type="match status" value="1"/>
</dbReference>
<evidence type="ECO:0000256" key="11">
    <source>
        <dbReference type="SAM" id="Phobius"/>
    </source>
</evidence>
<feature type="transmembrane region" description="Helical" evidence="11">
    <location>
        <begin position="442"/>
        <end position="463"/>
    </location>
</feature>
<proteinExistence type="inferred from homology"/>
<keyword evidence="8 12" id="KW-0012">Acyltransferase</keyword>
<evidence type="ECO:0000256" key="6">
    <source>
        <dbReference type="ARBA" id="ARBA00022989"/>
    </source>
</evidence>
<dbReference type="GO" id="GO:0016780">
    <property type="term" value="F:phosphotransferase activity, for other substituted phosphate groups"/>
    <property type="evidence" value="ECO:0007669"/>
    <property type="project" value="InterPro"/>
</dbReference>
<keyword evidence="5" id="KW-0256">Endoplasmic reticulum</keyword>
<dbReference type="OrthoDB" id="10039049at2759"/>
<dbReference type="GO" id="GO:0008204">
    <property type="term" value="P:ergosterol metabolic process"/>
    <property type="evidence" value="ECO:0007669"/>
    <property type="project" value="TreeGrafter"/>
</dbReference>
<dbReference type="AlphaFoldDB" id="L8X4E3"/>
<dbReference type="HOGENOM" id="CLU_363761_0_0_1"/>
<feature type="transmembrane region" description="Helical" evidence="11">
    <location>
        <begin position="74"/>
        <end position="95"/>
    </location>
</feature>
<evidence type="ECO:0000256" key="3">
    <source>
        <dbReference type="ARBA" id="ARBA00022679"/>
    </source>
</evidence>
<keyword evidence="3 10" id="KW-0808">Transferase</keyword>